<dbReference type="Proteomes" id="UP001165190">
    <property type="component" value="Unassembled WGS sequence"/>
</dbReference>
<dbReference type="Gene3D" id="4.10.372.10">
    <property type="entry name" value="Lipoxygenase-1, Domain 3"/>
    <property type="match status" value="1"/>
</dbReference>
<dbReference type="GO" id="GO:0034440">
    <property type="term" value="P:lipid oxidation"/>
    <property type="evidence" value="ECO:0007669"/>
    <property type="project" value="InterPro"/>
</dbReference>
<evidence type="ECO:0000256" key="4">
    <source>
        <dbReference type="SAM" id="Phobius"/>
    </source>
</evidence>
<name>A0A9W7HZU6_HIBTR</name>
<dbReference type="PRINTS" id="PR00468">
    <property type="entry name" value="PLTLPOXGNASE"/>
</dbReference>
<evidence type="ECO:0000313" key="7">
    <source>
        <dbReference type="Proteomes" id="UP001165190"/>
    </source>
</evidence>
<dbReference type="Gene3D" id="3.10.450.60">
    <property type="match status" value="1"/>
</dbReference>
<keyword evidence="4" id="KW-0812">Transmembrane</keyword>
<feature type="domain" description="Lipoxygenase" evidence="5">
    <location>
        <begin position="1"/>
        <end position="203"/>
    </location>
</feature>
<keyword evidence="4" id="KW-0472">Membrane</keyword>
<dbReference type="AlphaFoldDB" id="A0A9W7HZU6"/>
<evidence type="ECO:0000256" key="2">
    <source>
        <dbReference type="ARBA" id="ARBA00022964"/>
    </source>
</evidence>
<dbReference type="GO" id="GO:0016702">
    <property type="term" value="F:oxidoreductase activity, acting on single donors with incorporation of molecular oxygen, incorporation of two atoms of oxygen"/>
    <property type="evidence" value="ECO:0007669"/>
    <property type="project" value="InterPro"/>
</dbReference>
<dbReference type="OrthoDB" id="1715026at2759"/>
<keyword evidence="1" id="KW-0479">Metal-binding</keyword>
<dbReference type="EMBL" id="BSYR01000021">
    <property type="protein sequence ID" value="GMI86052.1"/>
    <property type="molecule type" value="Genomic_DNA"/>
</dbReference>
<dbReference type="InterPro" id="IPR036226">
    <property type="entry name" value="LipOase_C_sf"/>
</dbReference>
<evidence type="ECO:0000259" key="5">
    <source>
        <dbReference type="PROSITE" id="PS51393"/>
    </source>
</evidence>
<dbReference type="PANTHER" id="PTHR11771">
    <property type="entry name" value="LIPOXYGENASE"/>
    <property type="match status" value="1"/>
</dbReference>
<sequence length="203" mass="22918">MKSVSQPLTTLTGHNQLTVKIILCGAAHTILAALTTFLRYINITLTLPQLKADISAYNRDINSFADVDDLYKEGLLKFSLRDEGKKNLPLPKMVTKMQESSQGLLKYQTPKVVSRDKYAWLRDDEFARQTLAGVNIERVTVFPPVSKLDPEIYGPQESALKEEHIASQLNGMTVQHALKENKLFVLDYHDLYLPFLDKINALA</sequence>
<evidence type="ECO:0000256" key="1">
    <source>
        <dbReference type="ARBA" id="ARBA00022723"/>
    </source>
</evidence>
<keyword evidence="4" id="KW-1133">Transmembrane helix</keyword>
<keyword evidence="7" id="KW-1185">Reference proteome</keyword>
<evidence type="ECO:0000256" key="3">
    <source>
        <dbReference type="ARBA" id="ARBA00023002"/>
    </source>
</evidence>
<dbReference type="InterPro" id="IPR001246">
    <property type="entry name" value="LipOase_plant"/>
</dbReference>
<comment type="caution">
    <text evidence="6">The sequence shown here is derived from an EMBL/GenBank/DDBJ whole genome shotgun (WGS) entry which is preliminary data.</text>
</comment>
<dbReference type="InterPro" id="IPR013819">
    <property type="entry name" value="LipOase_C"/>
</dbReference>
<dbReference type="Pfam" id="PF00305">
    <property type="entry name" value="Lipoxygenase"/>
    <property type="match status" value="1"/>
</dbReference>
<feature type="transmembrane region" description="Helical" evidence="4">
    <location>
        <begin position="20"/>
        <end position="41"/>
    </location>
</feature>
<protein>
    <recommendedName>
        <fullName evidence="5">Lipoxygenase domain-containing protein</fullName>
    </recommendedName>
</protein>
<keyword evidence="3" id="KW-0560">Oxidoreductase</keyword>
<organism evidence="6 7">
    <name type="scientific">Hibiscus trionum</name>
    <name type="common">Flower of an hour</name>
    <dbReference type="NCBI Taxonomy" id="183268"/>
    <lineage>
        <taxon>Eukaryota</taxon>
        <taxon>Viridiplantae</taxon>
        <taxon>Streptophyta</taxon>
        <taxon>Embryophyta</taxon>
        <taxon>Tracheophyta</taxon>
        <taxon>Spermatophyta</taxon>
        <taxon>Magnoliopsida</taxon>
        <taxon>eudicotyledons</taxon>
        <taxon>Gunneridae</taxon>
        <taxon>Pentapetalae</taxon>
        <taxon>rosids</taxon>
        <taxon>malvids</taxon>
        <taxon>Malvales</taxon>
        <taxon>Malvaceae</taxon>
        <taxon>Malvoideae</taxon>
        <taxon>Hibiscus</taxon>
    </lineage>
</organism>
<gene>
    <name evidence="6" type="ORF">HRI_002274500</name>
</gene>
<dbReference type="InterPro" id="IPR000907">
    <property type="entry name" value="LipOase"/>
</dbReference>
<dbReference type="InterPro" id="IPR027433">
    <property type="entry name" value="Lipoxygenase_dom_3"/>
</dbReference>
<proteinExistence type="predicted"/>
<dbReference type="SUPFAM" id="SSF48484">
    <property type="entry name" value="Lipoxigenase"/>
    <property type="match status" value="1"/>
</dbReference>
<keyword evidence="2" id="KW-0223">Dioxygenase</keyword>
<accession>A0A9W7HZU6</accession>
<reference evidence="6" key="1">
    <citation type="submission" date="2023-05" db="EMBL/GenBank/DDBJ databases">
        <title>Genome and transcriptome analyses reveal genes involved in the formation of fine ridges on petal epidermal cells in Hibiscus trionum.</title>
        <authorList>
            <person name="Koshimizu S."/>
            <person name="Masuda S."/>
            <person name="Ishii T."/>
            <person name="Shirasu K."/>
            <person name="Hoshino A."/>
            <person name="Arita M."/>
        </authorList>
    </citation>
    <scope>NUCLEOTIDE SEQUENCE</scope>
    <source>
        <strain evidence="6">Hamamatsu line</strain>
    </source>
</reference>
<evidence type="ECO:0000313" key="6">
    <source>
        <dbReference type="EMBL" id="GMI86052.1"/>
    </source>
</evidence>
<dbReference type="GO" id="GO:0046872">
    <property type="term" value="F:metal ion binding"/>
    <property type="evidence" value="ECO:0007669"/>
    <property type="project" value="UniProtKB-KW"/>
</dbReference>
<dbReference type="PROSITE" id="PS51393">
    <property type="entry name" value="LIPOXYGENASE_3"/>
    <property type="match status" value="1"/>
</dbReference>